<name>E3DRX6_HALPG</name>
<accession>E3DRX6</accession>
<sequence length="68" mass="8240">MEATEFLASPLTETLAYFKENKLKYKLKEIKPPFETKFLSENDKPKRVLKIERKNNFYLITWSFQYNS</sequence>
<reference evidence="1 2" key="2">
    <citation type="journal article" date="2011" name="Stand. Genomic Sci.">
        <title>Complete genome sequence of the extremely halophilic Halanaerobium praevalens type strain (GSL).</title>
        <authorList>
            <person name="Ivanova N."/>
            <person name="Sikorski J."/>
            <person name="Chertkov O."/>
            <person name="Nolan M."/>
            <person name="Lucas S."/>
            <person name="Hammon N."/>
            <person name="Deshpande S."/>
            <person name="Cheng J.F."/>
            <person name="Tapia R."/>
            <person name="Han C."/>
            <person name="Goodwin L."/>
            <person name="Pitluck S."/>
            <person name="Huntemann M."/>
            <person name="Liolios K."/>
            <person name="Pagani I."/>
            <person name="Mavromatis K."/>
            <person name="Ovchinikova G."/>
            <person name="Pati A."/>
            <person name="Chen A."/>
            <person name="Palaniappan K."/>
            <person name="Land M."/>
            <person name="Hauser L."/>
            <person name="Brambilla E.M."/>
            <person name="Kannan K.P."/>
            <person name="Rohde M."/>
            <person name="Tindall B.J."/>
            <person name="Goker M."/>
            <person name="Detter J.C."/>
            <person name="Woyke T."/>
            <person name="Bristow J."/>
            <person name="Eisen J.A."/>
            <person name="Markowitz V."/>
            <person name="Hugenholtz P."/>
            <person name="Kyrpides N.C."/>
            <person name="Klenk H.P."/>
            <person name="Lapidus A."/>
        </authorList>
    </citation>
    <scope>NUCLEOTIDE SEQUENCE [LARGE SCALE GENOMIC DNA]</scope>
    <source>
        <strain evidence="2">ATCC 33744 / DSM 2228 / GSL</strain>
    </source>
</reference>
<dbReference type="PATRIC" id="fig|572479.3.peg.956"/>
<dbReference type="KEGG" id="hpk:Hprae_0946"/>
<dbReference type="AlphaFoldDB" id="E3DRX6"/>
<evidence type="ECO:0000313" key="2">
    <source>
        <dbReference type="Proteomes" id="UP000006866"/>
    </source>
</evidence>
<gene>
    <name evidence="1" type="ordered locus">Hprae_0946</name>
</gene>
<dbReference type="EMBL" id="CP002175">
    <property type="protein sequence ID" value="ADO77100.1"/>
    <property type="molecule type" value="Genomic_DNA"/>
</dbReference>
<keyword evidence="2" id="KW-1185">Reference proteome</keyword>
<evidence type="ECO:0000313" key="1">
    <source>
        <dbReference type="EMBL" id="ADO77100.1"/>
    </source>
</evidence>
<dbReference type="HOGENOM" id="CLU_203849_0_0_9"/>
<dbReference type="STRING" id="572479.Hprae_0946"/>
<proteinExistence type="predicted"/>
<dbReference type="OrthoDB" id="2112499at2"/>
<organism evidence="1 2">
    <name type="scientific">Halanaerobium praevalens (strain ATCC 33744 / DSM 2228 / GSL)</name>
    <dbReference type="NCBI Taxonomy" id="572479"/>
    <lineage>
        <taxon>Bacteria</taxon>
        <taxon>Bacillati</taxon>
        <taxon>Bacillota</taxon>
        <taxon>Clostridia</taxon>
        <taxon>Halanaerobiales</taxon>
        <taxon>Halanaerobiaceae</taxon>
        <taxon>Halanaerobium</taxon>
    </lineage>
</organism>
<reference evidence="2" key="1">
    <citation type="submission" date="2010-10" db="EMBL/GenBank/DDBJ databases">
        <title>The complete genome of Halanaerobium praevalens DSM 2228.</title>
        <authorList>
            <consortium name="US DOE Joint Genome Institute (JGI-PGF)"/>
            <person name="Lucas S."/>
            <person name="Copeland A."/>
            <person name="Lapidus A."/>
            <person name="Glavina del Rio T."/>
            <person name="Dalin E."/>
            <person name="Tice H."/>
            <person name="Bruce D."/>
            <person name="Goodwin L."/>
            <person name="Pitluck S."/>
            <person name="Kyrpides N."/>
            <person name="Mavromatis K."/>
            <person name="Ivanova N."/>
            <person name="Ovchinnikova G."/>
            <person name="Chertkov O."/>
            <person name="Detter J.C."/>
            <person name="Han C."/>
            <person name="Larimer F."/>
            <person name="Land M."/>
            <person name="Hauser L."/>
            <person name="Markowitz V."/>
            <person name="Cheng J.-F."/>
            <person name="Hugenholtz P."/>
            <person name="Woyke T."/>
            <person name="Wu D."/>
            <person name="Tindall B."/>
            <person name="Pomrenke H.G."/>
            <person name="Brambilla E."/>
            <person name="Klenk H.-P."/>
            <person name="Eisen J.A."/>
        </authorList>
    </citation>
    <scope>NUCLEOTIDE SEQUENCE [LARGE SCALE GENOMIC DNA]</scope>
    <source>
        <strain evidence="2">ATCC 33744 / DSM 2228 / GSL</strain>
    </source>
</reference>
<dbReference type="Proteomes" id="UP000006866">
    <property type="component" value="Chromosome"/>
</dbReference>
<dbReference type="RefSeq" id="WP_014553133.1">
    <property type="nucleotide sequence ID" value="NC_017455.1"/>
</dbReference>
<protein>
    <submittedName>
        <fullName evidence="1">Uncharacterized protein</fullName>
    </submittedName>
</protein>